<dbReference type="EMBL" id="CM000767">
    <property type="protein sequence ID" value="KXG22913.1"/>
    <property type="molecule type" value="Genomic_DNA"/>
</dbReference>
<organism evidence="2 3">
    <name type="scientific">Sorghum bicolor</name>
    <name type="common">Sorghum</name>
    <name type="synonym">Sorghum vulgare</name>
    <dbReference type="NCBI Taxonomy" id="4558"/>
    <lineage>
        <taxon>Eukaryota</taxon>
        <taxon>Viridiplantae</taxon>
        <taxon>Streptophyta</taxon>
        <taxon>Embryophyta</taxon>
        <taxon>Tracheophyta</taxon>
        <taxon>Spermatophyta</taxon>
        <taxon>Magnoliopsida</taxon>
        <taxon>Liliopsida</taxon>
        <taxon>Poales</taxon>
        <taxon>Poaceae</taxon>
        <taxon>PACMAD clade</taxon>
        <taxon>Panicoideae</taxon>
        <taxon>Andropogonodae</taxon>
        <taxon>Andropogoneae</taxon>
        <taxon>Sorghinae</taxon>
        <taxon>Sorghum</taxon>
    </lineage>
</organism>
<dbReference type="InParanoid" id="A0A1B6PB45"/>
<accession>A0A1B6PB45</accession>
<name>A0A1B6PB45_SORBI</name>
<evidence type="ECO:0000313" key="2">
    <source>
        <dbReference type="EMBL" id="KXG22913.1"/>
    </source>
</evidence>
<protein>
    <submittedName>
        <fullName evidence="2">Uncharacterized protein</fullName>
    </submittedName>
</protein>
<proteinExistence type="predicted"/>
<feature type="region of interest" description="Disordered" evidence="1">
    <location>
        <begin position="1"/>
        <end position="43"/>
    </location>
</feature>
<gene>
    <name evidence="2" type="ORF">SORBI_3008G026500</name>
</gene>
<dbReference type="AlphaFoldDB" id="A0A1B6PB45"/>
<evidence type="ECO:0000313" key="3">
    <source>
        <dbReference type="Proteomes" id="UP000000768"/>
    </source>
</evidence>
<reference evidence="2 3" key="1">
    <citation type="journal article" date="2009" name="Nature">
        <title>The Sorghum bicolor genome and the diversification of grasses.</title>
        <authorList>
            <person name="Paterson A.H."/>
            <person name="Bowers J.E."/>
            <person name="Bruggmann R."/>
            <person name="Dubchak I."/>
            <person name="Grimwood J."/>
            <person name="Gundlach H."/>
            <person name="Haberer G."/>
            <person name="Hellsten U."/>
            <person name="Mitros T."/>
            <person name="Poliakov A."/>
            <person name="Schmutz J."/>
            <person name="Spannagl M."/>
            <person name="Tang H."/>
            <person name="Wang X."/>
            <person name="Wicker T."/>
            <person name="Bharti A.K."/>
            <person name="Chapman J."/>
            <person name="Feltus F.A."/>
            <person name="Gowik U."/>
            <person name="Grigoriev I.V."/>
            <person name="Lyons E."/>
            <person name="Maher C.A."/>
            <person name="Martis M."/>
            <person name="Narechania A."/>
            <person name="Otillar R.P."/>
            <person name="Penning B.W."/>
            <person name="Salamov A.A."/>
            <person name="Wang Y."/>
            <person name="Zhang L."/>
            <person name="Carpita N.C."/>
            <person name="Freeling M."/>
            <person name="Gingle A.R."/>
            <person name="Hash C.T."/>
            <person name="Keller B."/>
            <person name="Klein P."/>
            <person name="Kresovich S."/>
            <person name="McCann M.C."/>
            <person name="Ming R."/>
            <person name="Peterson D.G."/>
            <person name="Mehboob-ur-Rahman"/>
            <person name="Ware D."/>
            <person name="Westhoff P."/>
            <person name="Mayer K.F."/>
            <person name="Messing J."/>
            <person name="Rokhsar D.S."/>
        </authorList>
    </citation>
    <scope>NUCLEOTIDE SEQUENCE [LARGE SCALE GENOMIC DNA]</scope>
    <source>
        <strain evidence="3">cv. BTx623</strain>
    </source>
</reference>
<evidence type="ECO:0000256" key="1">
    <source>
        <dbReference type="SAM" id="MobiDB-lite"/>
    </source>
</evidence>
<reference evidence="3" key="2">
    <citation type="journal article" date="2018" name="Plant J.">
        <title>The Sorghum bicolor reference genome: improved assembly, gene annotations, a transcriptome atlas, and signatures of genome organization.</title>
        <authorList>
            <person name="McCormick R.F."/>
            <person name="Truong S.K."/>
            <person name="Sreedasyam A."/>
            <person name="Jenkins J."/>
            <person name="Shu S."/>
            <person name="Sims D."/>
            <person name="Kennedy M."/>
            <person name="Amirebrahimi M."/>
            <person name="Weers B.D."/>
            <person name="McKinley B."/>
            <person name="Mattison A."/>
            <person name="Morishige D.T."/>
            <person name="Grimwood J."/>
            <person name="Schmutz J."/>
            <person name="Mullet J.E."/>
        </authorList>
    </citation>
    <scope>NUCLEOTIDE SEQUENCE [LARGE SCALE GENOMIC DNA]</scope>
    <source>
        <strain evidence="3">cv. BTx623</strain>
    </source>
</reference>
<dbReference type="Gramene" id="KXG22913">
    <property type="protein sequence ID" value="KXG22913"/>
    <property type="gene ID" value="SORBI_3008G026500"/>
</dbReference>
<dbReference type="Proteomes" id="UP000000768">
    <property type="component" value="Chromosome 8"/>
</dbReference>
<sequence length="130" mass="14251">MPMSCESVHSDSKDSATAPKLRRHGTRHHSQLQLPPKSLMNSDRGTTAAPCLLFSSQTRNNTPCWFCHLHKQQEFWGHLASVSFLFQAPAVQLGNSTNTNPFCLPSLAGLTLLLLAGCNKVLVTHVCVQV</sequence>
<keyword evidence="3" id="KW-1185">Reference proteome</keyword>
<feature type="compositionally biased region" description="Basic residues" evidence="1">
    <location>
        <begin position="20"/>
        <end position="30"/>
    </location>
</feature>